<sequence length="65" mass="6684">MLAAVNALTATVSGGTLDPATVMQRVDKAVCEATEQAMETRVLPTLRAVVLDVIGADNEAQATPS</sequence>
<proteinExistence type="predicted"/>
<reference evidence="1 2" key="1">
    <citation type="submission" date="2015-07" db="EMBL/GenBank/DDBJ databases">
        <title>Genome sequencing of Kibdelosporangium phytohabitans.</title>
        <authorList>
            <person name="Qin S."/>
            <person name="Xing K."/>
        </authorList>
    </citation>
    <scope>NUCLEOTIDE SEQUENCE [LARGE SCALE GENOMIC DNA]</scope>
    <source>
        <strain evidence="1 2">KLBMP1111</strain>
    </source>
</reference>
<dbReference type="Proteomes" id="UP000063699">
    <property type="component" value="Chromosome"/>
</dbReference>
<organism evidence="1 2">
    <name type="scientific">Kibdelosporangium phytohabitans</name>
    <dbReference type="NCBI Taxonomy" id="860235"/>
    <lineage>
        <taxon>Bacteria</taxon>
        <taxon>Bacillati</taxon>
        <taxon>Actinomycetota</taxon>
        <taxon>Actinomycetes</taxon>
        <taxon>Pseudonocardiales</taxon>
        <taxon>Pseudonocardiaceae</taxon>
        <taxon>Kibdelosporangium</taxon>
    </lineage>
</organism>
<dbReference type="EMBL" id="CP012752">
    <property type="protein sequence ID" value="ALG06929.1"/>
    <property type="molecule type" value="Genomic_DNA"/>
</dbReference>
<dbReference type="AlphaFoldDB" id="A0A0N9HTZ9"/>
<accession>A0A0N9HTZ9</accession>
<evidence type="ECO:0000313" key="1">
    <source>
        <dbReference type="EMBL" id="ALG06929.1"/>
    </source>
</evidence>
<keyword evidence="2" id="KW-1185">Reference proteome</keyword>
<name>A0A0N9HTZ9_9PSEU</name>
<gene>
    <name evidence="1" type="ORF">AOZ06_08300</name>
</gene>
<dbReference type="KEGG" id="kphy:AOZ06_08300"/>
<evidence type="ECO:0000313" key="2">
    <source>
        <dbReference type="Proteomes" id="UP000063699"/>
    </source>
</evidence>
<protein>
    <submittedName>
        <fullName evidence="1">Uncharacterized protein</fullName>
    </submittedName>
</protein>